<dbReference type="HAMAP" id="MF_00017">
    <property type="entry name" value="RecR"/>
    <property type="match status" value="1"/>
</dbReference>
<evidence type="ECO:0000256" key="2">
    <source>
        <dbReference type="ARBA" id="ARBA00022763"/>
    </source>
</evidence>
<feature type="zinc finger region" description="C4-type" evidence="7">
    <location>
        <begin position="55"/>
        <end position="70"/>
    </location>
</feature>
<dbReference type="InterPro" id="IPR034137">
    <property type="entry name" value="TOPRIM_RecR"/>
</dbReference>
<dbReference type="SMART" id="SM00493">
    <property type="entry name" value="TOPRIM"/>
    <property type="match status" value="1"/>
</dbReference>
<keyword evidence="3 7" id="KW-0863">Zinc-finger</keyword>
<keyword evidence="4 7" id="KW-0862">Zinc</keyword>
<dbReference type="EMBL" id="CP036287">
    <property type="protein sequence ID" value="QDU68808.1"/>
    <property type="molecule type" value="Genomic_DNA"/>
</dbReference>
<evidence type="ECO:0000256" key="4">
    <source>
        <dbReference type="ARBA" id="ARBA00022833"/>
    </source>
</evidence>
<evidence type="ECO:0000256" key="1">
    <source>
        <dbReference type="ARBA" id="ARBA00022723"/>
    </source>
</evidence>
<organism evidence="9 10">
    <name type="scientific">Engelhardtia mirabilis</name>
    <dbReference type="NCBI Taxonomy" id="2528011"/>
    <lineage>
        <taxon>Bacteria</taxon>
        <taxon>Pseudomonadati</taxon>
        <taxon>Planctomycetota</taxon>
        <taxon>Planctomycetia</taxon>
        <taxon>Planctomycetia incertae sedis</taxon>
        <taxon>Engelhardtia</taxon>
    </lineage>
</organism>
<dbReference type="Proteomes" id="UP000316921">
    <property type="component" value="Chromosome"/>
</dbReference>
<dbReference type="GO" id="GO:0006310">
    <property type="term" value="P:DNA recombination"/>
    <property type="evidence" value="ECO:0007669"/>
    <property type="project" value="UniProtKB-UniRule"/>
</dbReference>
<reference evidence="9 10" key="1">
    <citation type="submission" date="2019-02" db="EMBL/GenBank/DDBJ databases">
        <title>Deep-cultivation of Planctomycetes and their phenomic and genomic characterization uncovers novel biology.</title>
        <authorList>
            <person name="Wiegand S."/>
            <person name="Jogler M."/>
            <person name="Boedeker C."/>
            <person name="Pinto D."/>
            <person name="Vollmers J."/>
            <person name="Rivas-Marin E."/>
            <person name="Kohn T."/>
            <person name="Peeters S.H."/>
            <person name="Heuer A."/>
            <person name="Rast P."/>
            <person name="Oberbeckmann S."/>
            <person name="Bunk B."/>
            <person name="Jeske O."/>
            <person name="Meyerdierks A."/>
            <person name="Storesund J.E."/>
            <person name="Kallscheuer N."/>
            <person name="Luecker S."/>
            <person name="Lage O.M."/>
            <person name="Pohl T."/>
            <person name="Merkel B.J."/>
            <person name="Hornburger P."/>
            <person name="Mueller R.-W."/>
            <person name="Bruemmer F."/>
            <person name="Labrenz M."/>
            <person name="Spormann A.M."/>
            <person name="Op den Camp H."/>
            <person name="Overmann J."/>
            <person name="Amann R."/>
            <person name="Jetten M.S.M."/>
            <person name="Mascher T."/>
            <person name="Medema M.H."/>
            <person name="Devos D.P."/>
            <person name="Kaster A.-K."/>
            <person name="Ovreas L."/>
            <person name="Rohde M."/>
            <person name="Galperin M.Y."/>
            <person name="Jogler C."/>
        </authorList>
    </citation>
    <scope>NUCLEOTIDE SEQUENCE [LARGE SCALE GENOMIC DNA]</scope>
    <source>
        <strain evidence="9 10">Pla133</strain>
    </source>
</reference>
<dbReference type="InterPro" id="IPR006171">
    <property type="entry name" value="TOPRIM_dom"/>
</dbReference>
<keyword evidence="6 7" id="KW-0234">DNA repair</keyword>
<evidence type="ECO:0000256" key="7">
    <source>
        <dbReference type="HAMAP-Rule" id="MF_00017"/>
    </source>
</evidence>
<proteinExistence type="inferred from homology"/>
<dbReference type="PROSITE" id="PS50880">
    <property type="entry name" value="TOPRIM"/>
    <property type="match status" value="1"/>
</dbReference>
<dbReference type="Gene3D" id="1.10.8.420">
    <property type="entry name" value="RecR Domain 1"/>
    <property type="match status" value="1"/>
</dbReference>
<sequence>MAYPKALEELVEAFERFPGIGRRTAERLAFHVLRNADGGRLAEAIGRARGETLFCSVCGNLSEGDPCAICSDEGRDRSQLLVVEEPRAVEAVERSGAHGGLYHVLMGSLQPAEGSDSEHLNLGRLVERLREGAVREVILGTDPDAEGEATAMLVLEAVERAGLPVRVTRLARGLPAGSALEYLHRGVLEDALEGRTAVRTRRPDDGS</sequence>
<dbReference type="RefSeq" id="WP_145068133.1">
    <property type="nucleotide sequence ID" value="NZ_CP036287.1"/>
</dbReference>
<accession>A0A518BPB0</accession>
<dbReference type="GO" id="GO:0003677">
    <property type="term" value="F:DNA binding"/>
    <property type="evidence" value="ECO:0007669"/>
    <property type="project" value="UniProtKB-UniRule"/>
</dbReference>
<dbReference type="GO" id="GO:0006281">
    <property type="term" value="P:DNA repair"/>
    <property type="evidence" value="ECO:0007669"/>
    <property type="project" value="UniProtKB-UniRule"/>
</dbReference>
<dbReference type="PANTHER" id="PTHR30446">
    <property type="entry name" value="RECOMBINATION PROTEIN RECR"/>
    <property type="match status" value="1"/>
</dbReference>
<keyword evidence="5 7" id="KW-0233">DNA recombination</keyword>
<comment type="function">
    <text evidence="7">May play a role in DNA repair. It seems to be involved in an RecBC-independent recombinational process of DNA repair. It may act with RecF and RecO.</text>
</comment>
<dbReference type="Pfam" id="PF13662">
    <property type="entry name" value="Toprim_4"/>
    <property type="match status" value="1"/>
</dbReference>
<dbReference type="Gene3D" id="3.40.1360.10">
    <property type="match status" value="1"/>
</dbReference>
<dbReference type="Pfam" id="PF21176">
    <property type="entry name" value="RecR_HhH"/>
    <property type="match status" value="1"/>
</dbReference>
<dbReference type="KEGG" id="pbap:Pla133_39110"/>
<evidence type="ECO:0000256" key="6">
    <source>
        <dbReference type="ARBA" id="ARBA00023204"/>
    </source>
</evidence>
<dbReference type="InterPro" id="IPR015967">
    <property type="entry name" value="Rcmb_RecR_Znf"/>
</dbReference>
<dbReference type="AlphaFoldDB" id="A0A518BPB0"/>
<dbReference type="Pfam" id="PF02132">
    <property type="entry name" value="RecR_ZnF"/>
    <property type="match status" value="1"/>
</dbReference>
<dbReference type="InterPro" id="IPR023627">
    <property type="entry name" value="Rcmb_RecR"/>
</dbReference>
<evidence type="ECO:0000259" key="8">
    <source>
        <dbReference type="PROSITE" id="PS50880"/>
    </source>
</evidence>
<keyword evidence="1 7" id="KW-0479">Metal-binding</keyword>
<keyword evidence="10" id="KW-1185">Reference proteome</keyword>
<evidence type="ECO:0000313" key="9">
    <source>
        <dbReference type="EMBL" id="QDU68808.1"/>
    </source>
</evidence>
<gene>
    <name evidence="7 9" type="primary">recR</name>
    <name evidence="9" type="ORF">Pla133_39110</name>
</gene>
<evidence type="ECO:0000256" key="3">
    <source>
        <dbReference type="ARBA" id="ARBA00022771"/>
    </source>
</evidence>
<keyword evidence="2 7" id="KW-0227">DNA damage</keyword>
<dbReference type="PROSITE" id="PS01300">
    <property type="entry name" value="RECR"/>
    <property type="match status" value="1"/>
</dbReference>
<dbReference type="InterPro" id="IPR000093">
    <property type="entry name" value="DNA_Rcmb_RecR"/>
</dbReference>
<dbReference type="SUPFAM" id="SSF111304">
    <property type="entry name" value="Recombination protein RecR"/>
    <property type="match status" value="1"/>
</dbReference>
<feature type="domain" description="Toprim" evidence="8">
    <location>
        <begin position="78"/>
        <end position="175"/>
    </location>
</feature>
<evidence type="ECO:0000256" key="5">
    <source>
        <dbReference type="ARBA" id="ARBA00023172"/>
    </source>
</evidence>
<dbReference type="NCBIfam" id="TIGR00615">
    <property type="entry name" value="recR"/>
    <property type="match status" value="1"/>
</dbReference>
<dbReference type="PANTHER" id="PTHR30446:SF0">
    <property type="entry name" value="RECOMBINATION PROTEIN RECR"/>
    <property type="match status" value="1"/>
</dbReference>
<dbReference type="Gene3D" id="3.30.60.80">
    <property type="match status" value="1"/>
</dbReference>
<evidence type="ECO:0000313" key="10">
    <source>
        <dbReference type="Proteomes" id="UP000316921"/>
    </source>
</evidence>
<dbReference type="GO" id="GO:0008270">
    <property type="term" value="F:zinc ion binding"/>
    <property type="evidence" value="ECO:0007669"/>
    <property type="project" value="UniProtKB-KW"/>
</dbReference>
<comment type="similarity">
    <text evidence="7">Belongs to the RecR family.</text>
</comment>
<protein>
    <recommendedName>
        <fullName evidence="7">Recombination protein RecR</fullName>
    </recommendedName>
</protein>
<dbReference type="CDD" id="cd01025">
    <property type="entry name" value="TOPRIM_recR"/>
    <property type="match status" value="1"/>
</dbReference>
<name>A0A518BPB0_9BACT</name>